<name>A0AAQ3M9Z8_9PEZI</name>
<dbReference type="AlphaFoldDB" id="A0AAQ3M9Z8"/>
<protein>
    <recommendedName>
        <fullName evidence="6">Mid2 domain-containing protein</fullName>
    </recommendedName>
</protein>
<feature type="transmembrane region" description="Helical" evidence="2">
    <location>
        <begin position="206"/>
        <end position="228"/>
    </location>
</feature>
<keyword evidence="2" id="KW-1133">Transmembrane helix</keyword>
<evidence type="ECO:0000313" key="4">
    <source>
        <dbReference type="EMBL" id="WPH03652.1"/>
    </source>
</evidence>
<sequence length="537" mass="57851">MLTSFNALFCVLALAHFARISSAGVIWMPEEFDLNAHKILPRADSTCGGTAGLSPCGASFPSDFCCPTTSTCLKLNTNSSVTAVICCPPGKDCAAIRPLSCDQNMQNATLSPGSQLHSNPLQNLATCGDNCCPPGYACDNDNCIRQANSGSATSSTTASTSTSAAPATSTPASSSAALETTGPSVNDTSSETIGTISSAKFSGPSFAAGLIPGIALGALVAVCVFLWISRRRRGASPYANEENDHTDTLTDLGPTPMHQRSISDPISGPYGHRNEFLRSTPPYEHQQLNGYSVQAVGPITPARTPKIKHLWSHSPFLNMSPSPTSTQPPVPAHLKRGTLSFKISPVRALKKQKSIHSLRRQATNESRDFNQKFSDLSRSDSQETIKVVWPGSNETLKNRPTQIKMAADDMSTLGSTTYQAPYPSTKWEHSTKWSRSEDEPMPLPRAGHPCSSRYSEQTTTPTRTGVNGTSRSFLDSPYSTSEIKRPGKVKSRILNTDDGMNMGRQRDNKRDTTFSAMMERAGLRKSDLLMGTDQTRM</sequence>
<evidence type="ECO:0008006" key="6">
    <source>
        <dbReference type="Google" id="ProtNLM"/>
    </source>
</evidence>
<accession>A0AAQ3M9Z8</accession>
<evidence type="ECO:0000256" key="2">
    <source>
        <dbReference type="SAM" id="Phobius"/>
    </source>
</evidence>
<feature type="region of interest" description="Disordered" evidence="1">
    <location>
        <begin position="235"/>
        <end position="269"/>
    </location>
</feature>
<dbReference type="EMBL" id="CP138590">
    <property type="protein sequence ID" value="WPH03652.1"/>
    <property type="molecule type" value="Genomic_DNA"/>
</dbReference>
<proteinExistence type="predicted"/>
<feature type="chain" id="PRO_5042931349" description="Mid2 domain-containing protein" evidence="3">
    <location>
        <begin position="24"/>
        <end position="537"/>
    </location>
</feature>
<keyword evidence="2" id="KW-0472">Membrane</keyword>
<feature type="compositionally biased region" description="Polar residues" evidence="1">
    <location>
        <begin position="470"/>
        <end position="481"/>
    </location>
</feature>
<dbReference type="Proteomes" id="UP001303373">
    <property type="component" value="Chromosome 11"/>
</dbReference>
<feature type="compositionally biased region" description="Low complexity" evidence="1">
    <location>
        <begin position="154"/>
        <end position="177"/>
    </location>
</feature>
<reference evidence="4 5" key="1">
    <citation type="submission" date="2023-11" db="EMBL/GenBank/DDBJ databases">
        <title>An acidophilic fungus is an integral part of prey digestion in a carnivorous sundew plant.</title>
        <authorList>
            <person name="Tsai I.J."/>
        </authorList>
    </citation>
    <scope>NUCLEOTIDE SEQUENCE [LARGE SCALE GENOMIC DNA]</scope>
    <source>
        <strain evidence="4">169a</strain>
    </source>
</reference>
<keyword evidence="3" id="KW-0732">Signal</keyword>
<feature type="compositionally biased region" description="Low complexity" evidence="1">
    <location>
        <begin position="458"/>
        <end position="469"/>
    </location>
</feature>
<keyword evidence="2" id="KW-0812">Transmembrane</keyword>
<evidence type="ECO:0000256" key="3">
    <source>
        <dbReference type="SAM" id="SignalP"/>
    </source>
</evidence>
<feature type="compositionally biased region" description="Polar residues" evidence="1">
    <location>
        <begin position="181"/>
        <end position="190"/>
    </location>
</feature>
<evidence type="ECO:0000313" key="5">
    <source>
        <dbReference type="Proteomes" id="UP001303373"/>
    </source>
</evidence>
<feature type="region of interest" description="Disordered" evidence="1">
    <location>
        <begin position="154"/>
        <end position="190"/>
    </location>
</feature>
<organism evidence="4 5">
    <name type="scientific">Acrodontium crateriforme</name>
    <dbReference type="NCBI Taxonomy" id="150365"/>
    <lineage>
        <taxon>Eukaryota</taxon>
        <taxon>Fungi</taxon>
        <taxon>Dikarya</taxon>
        <taxon>Ascomycota</taxon>
        <taxon>Pezizomycotina</taxon>
        <taxon>Dothideomycetes</taxon>
        <taxon>Dothideomycetidae</taxon>
        <taxon>Mycosphaerellales</taxon>
        <taxon>Teratosphaeriaceae</taxon>
        <taxon>Acrodontium</taxon>
    </lineage>
</organism>
<feature type="signal peptide" evidence="3">
    <location>
        <begin position="1"/>
        <end position="23"/>
    </location>
</feature>
<evidence type="ECO:0000256" key="1">
    <source>
        <dbReference type="SAM" id="MobiDB-lite"/>
    </source>
</evidence>
<feature type="region of interest" description="Disordered" evidence="1">
    <location>
        <begin position="432"/>
        <end position="483"/>
    </location>
</feature>
<keyword evidence="5" id="KW-1185">Reference proteome</keyword>
<gene>
    <name evidence="4" type="ORF">R9X50_00653500</name>
</gene>